<dbReference type="InterPro" id="IPR001750">
    <property type="entry name" value="ND/Mrp_TM"/>
</dbReference>
<dbReference type="HAMAP" id="MF_00445">
    <property type="entry name" value="NDH1_NuoN_1"/>
    <property type="match status" value="1"/>
</dbReference>
<evidence type="ECO:0000256" key="8">
    <source>
        <dbReference type="RuleBase" id="RU000320"/>
    </source>
</evidence>
<gene>
    <name evidence="7" type="primary">nuoN</name>
    <name evidence="10" type="ORF">D9V61_00830</name>
</gene>
<dbReference type="GO" id="GO:0048038">
    <property type="term" value="F:quinone binding"/>
    <property type="evidence" value="ECO:0007669"/>
    <property type="project" value="UniProtKB-KW"/>
</dbReference>
<feature type="transmembrane region" description="Helical" evidence="7">
    <location>
        <begin position="160"/>
        <end position="181"/>
    </location>
</feature>
<evidence type="ECO:0000256" key="3">
    <source>
        <dbReference type="ARBA" id="ARBA00022989"/>
    </source>
</evidence>
<feature type="transmembrane region" description="Helical" evidence="7">
    <location>
        <begin position="128"/>
        <end position="148"/>
    </location>
</feature>
<evidence type="ECO:0000256" key="6">
    <source>
        <dbReference type="ARBA" id="ARBA00025811"/>
    </source>
</evidence>
<dbReference type="GO" id="GO:0050136">
    <property type="term" value="F:NADH dehydrogenase (quinone) (non-electrogenic) activity"/>
    <property type="evidence" value="ECO:0007669"/>
    <property type="project" value="UniProtKB-UniRule"/>
</dbReference>
<keyword evidence="2 7" id="KW-0812">Transmembrane</keyword>
<keyword evidence="7" id="KW-0874">Quinone</keyword>
<feature type="transmembrane region" description="Helical" evidence="7">
    <location>
        <begin position="271"/>
        <end position="292"/>
    </location>
</feature>
<feature type="transmembrane region" description="Helical" evidence="7">
    <location>
        <begin position="456"/>
        <end position="473"/>
    </location>
</feature>
<evidence type="ECO:0000313" key="11">
    <source>
        <dbReference type="Proteomes" id="UP000298660"/>
    </source>
</evidence>
<feature type="transmembrane region" description="Helical" evidence="7">
    <location>
        <begin position="408"/>
        <end position="436"/>
    </location>
</feature>
<feature type="transmembrane region" description="Helical" evidence="7">
    <location>
        <begin position="298"/>
        <end position="317"/>
    </location>
</feature>
<keyword evidence="7" id="KW-0830">Ubiquinone</keyword>
<comment type="function">
    <text evidence="5">NDH-1 shuttles electrons from NADH, via FMN and iron-sulfur (Fe-S) centers, to quinones in the respiratory chain. Couples the redox reaction to proton translocation (for every two electrons transferred, four hydrogen ions are translocated across the cytoplasmic membrane), and thus conserves the redox energy in a proton gradient.</text>
</comment>
<evidence type="ECO:0000313" key="10">
    <source>
        <dbReference type="EMBL" id="QCI17573.1"/>
    </source>
</evidence>
<dbReference type="EC" id="7.1.1.-" evidence="7"/>
<dbReference type="NCBIfam" id="TIGR01770">
    <property type="entry name" value="NDH_I_N"/>
    <property type="match status" value="1"/>
</dbReference>
<comment type="subunit">
    <text evidence="6">Composed of 13 different subunits. Subunits NuoA, H, J, K, L, M, N constitute the membrane sector of the complex.</text>
</comment>
<name>A0A4D6XLR7_9GAMM</name>
<comment type="similarity">
    <text evidence="7">Belongs to the complex I subunit 2 family.</text>
</comment>
<comment type="subcellular location">
    <subcellularLocation>
        <location evidence="7">Cell membrane</location>
        <topology evidence="7">Multi-pass membrane protein</topology>
    </subcellularLocation>
    <subcellularLocation>
        <location evidence="1">Endomembrane system</location>
        <topology evidence="1">Multi-pass membrane protein</topology>
    </subcellularLocation>
    <subcellularLocation>
        <location evidence="8">Membrane</location>
        <topology evidence="8">Multi-pass membrane protein</topology>
    </subcellularLocation>
</comment>
<evidence type="ECO:0000256" key="7">
    <source>
        <dbReference type="HAMAP-Rule" id="MF_00445"/>
    </source>
</evidence>
<feature type="domain" description="NADH:quinone oxidoreductase/Mrp antiporter transmembrane" evidence="9">
    <location>
        <begin position="122"/>
        <end position="422"/>
    </location>
</feature>
<dbReference type="Proteomes" id="UP000298660">
    <property type="component" value="Chromosome"/>
</dbReference>
<feature type="transmembrane region" description="Helical" evidence="7">
    <location>
        <begin position="329"/>
        <end position="349"/>
    </location>
</feature>
<dbReference type="GO" id="GO:0042773">
    <property type="term" value="P:ATP synthesis coupled electron transport"/>
    <property type="evidence" value="ECO:0007669"/>
    <property type="project" value="InterPro"/>
</dbReference>
<feature type="transmembrane region" description="Helical" evidence="7">
    <location>
        <begin position="369"/>
        <end position="396"/>
    </location>
</feature>
<evidence type="ECO:0000256" key="1">
    <source>
        <dbReference type="ARBA" id="ARBA00004127"/>
    </source>
</evidence>
<comment type="catalytic activity">
    <reaction evidence="7">
        <text>a quinone + NADH + 5 H(+)(in) = a quinol + NAD(+) + 4 H(+)(out)</text>
        <dbReference type="Rhea" id="RHEA:57888"/>
        <dbReference type="ChEBI" id="CHEBI:15378"/>
        <dbReference type="ChEBI" id="CHEBI:24646"/>
        <dbReference type="ChEBI" id="CHEBI:57540"/>
        <dbReference type="ChEBI" id="CHEBI:57945"/>
        <dbReference type="ChEBI" id="CHEBI:132124"/>
    </reaction>
</comment>
<keyword evidence="7" id="KW-1003">Cell membrane</keyword>
<evidence type="ECO:0000259" key="9">
    <source>
        <dbReference type="Pfam" id="PF00361"/>
    </source>
</evidence>
<reference evidence="10 11" key="2">
    <citation type="submission" date="2019-05" db="EMBL/GenBank/DDBJ databases">
        <title>Genome evolution of the obligate endosymbiont Buchnera aphidicola.</title>
        <authorList>
            <person name="Moran N.A."/>
        </authorList>
    </citation>
    <scope>NUCLEOTIDE SEQUENCE [LARGE SCALE GENOMIC DNA]</scope>
    <source>
        <strain evidence="10 11">Ala</strain>
    </source>
</reference>
<dbReference type="InterPro" id="IPR010096">
    <property type="entry name" value="NADH-Q_OxRdtase_suN/2"/>
</dbReference>
<proteinExistence type="inferred from homology"/>
<dbReference type="GO" id="GO:0008137">
    <property type="term" value="F:NADH dehydrogenase (ubiquinone) activity"/>
    <property type="evidence" value="ECO:0007669"/>
    <property type="project" value="InterPro"/>
</dbReference>
<dbReference type="PANTHER" id="PTHR22773">
    <property type="entry name" value="NADH DEHYDROGENASE"/>
    <property type="match status" value="1"/>
</dbReference>
<feature type="transmembrane region" description="Helical" evidence="7">
    <location>
        <begin position="239"/>
        <end position="259"/>
    </location>
</feature>
<sequence length="486" mass="54654">MTINLQQLTALLPVLITMFTAVTVMLSISYNRNHFFIAVFSILGFISAFCSLYFLIAIVPIDVTCLFHIDSYSILYIGMVIISSFCACIFAYSWLLKYPFNKEEFYLLIIISSLGAMSLIISNHMASLFINIELISLPIFGLIAYSSYQKYSLEASFKYIILSGVSSCFLLLGIAWIYSISGSLDFLSMHQVFESISKNEKLVVLFGTSMIFFALFFKLSIIPFHLWTPDIYQGSPTSVLSFFSTTSKIAIFSVLLHFFSNISNLDNKTLYFILLLITICSILVGNLMALLQQNIKRFFGYTSISQLGYLLIILFISKKNYLFSLEASAIYLCNYLFSNIACFGIINLISNSNKKNNCDLISSYQGLFWSQPLLSSIFTLVLLSFAGIPITLGFIAKFYILSIIIKEHLLIIGFSFIIGTILGLYCYLRIILNLYLNPATSCKRDLNVSKDWCHSPSGIVICISGIIILILGIHPNSLINLVKLTI</sequence>
<dbReference type="Pfam" id="PF00361">
    <property type="entry name" value="Proton_antipo_M"/>
    <property type="match status" value="1"/>
</dbReference>
<dbReference type="RefSeq" id="WP_158339362.1">
    <property type="nucleotide sequence ID" value="NZ_CP034891.1"/>
</dbReference>
<keyword evidence="7" id="KW-1278">Translocase</keyword>
<protein>
    <recommendedName>
        <fullName evidence="7">NADH-quinone oxidoreductase subunit N</fullName>
        <ecNumber evidence="7">7.1.1.-</ecNumber>
    </recommendedName>
    <alternativeName>
        <fullName evidence="7">NADH dehydrogenase I subunit N</fullName>
    </alternativeName>
    <alternativeName>
        <fullName evidence="7">NDH-1 subunit N</fullName>
    </alternativeName>
</protein>
<dbReference type="GO" id="GO:0012505">
    <property type="term" value="C:endomembrane system"/>
    <property type="evidence" value="ECO:0007669"/>
    <property type="project" value="UniProtKB-SubCell"/>
</dbReference>
<reference evidence="10 11" key="1">
    <citation type="submission" date="2018-12" db="EMBL/GenBank/DDBJ databases">
        <authorList>
            <person name="Chong R.A."/>
        </authorList>
    </citation>
    <scope>NUCLEOTIDE SEQUENCE [LARGE SCALE GENOMIC DNA]</scope>
    <source>
        <strain evidence="10 11">Ala</strain>
    </source>
</reference>
<evidence type="ECO:0000256" key="5">
    <source>
        <dbReference type="ARBA" id="ARBA00025189"/>
    </source>
</evidence>
<comment type="function">
    <text evidence="7">NDH-1 shuttles electrons from NADH, via FMN and iron-sulfur (Fe-S) centers, to quinones in the respiratory chain. The immediate electron acceptor for the enzyme in this species is believed to be ubiquinone. Couples the redox reaction to proton translocation (for every two electrons transferred, four hydrogen ions are translocated across the cytoplasmic membrane), and thus conserves the redox energy in a proton gradient.</text>
</comment>
<feature type="transmembrane region" description="Helical" evidence="7">
    <location>
        <begin position="36"/>
        <end position="61"/>
    </location>
</feature>
<feature type="transmembrane region" description="Helical" evidence="7">
    <location>
        <begin position="202"/>
        <end position="227"/>
    </location>
</feature>
<dbReference type="AlphaFoldDB" id="A0A4D6XLR7"/>
<feature type="transmembrane region" description="Helical" evidence="7">
    <location>
        <begin position="105"/>
        <end position="121"/>
    </location>
</feature>
<accession>A0A4D6XLR7</accession>
<dbReference type="GO" id="GO:0005886">
    <property type="term" value="C:plasma membrane"/>
    <property type="evidence" value="ECO:0007669"/>
    <property type="project" value="UniProtKB-SubCell"/>
</dbReference>
<evidence type="ECO:0000256" key="2">
    <source>
        <dbReference type="ARBA" id="ARBA00022692"/>
    </source>
</evidence>
<keyword evidence="7" id="KW-0813">Transport</keyword>
<evidence type="ECO:0000256" key="4">
    <source>
        <dbReference type="ARBA" id="ARBA00023136"/>
    </source>
</evidence>
<organism evidence="10 11">
    <name type="scientific">Buchnera aphidicola</name>
    <name type="common">Acyrthosiphon lactucae</name>
    <dbReference type="NCBI Taxonomy" id="1241832"/>
    <lineage>
        <taxon>Bacteria</taxon>
        <taxon>Pseudomonadati</taxon>
        <taxon>Pseudomonadota</taxon>
        <taxon>Gammaproteobacteria</taxon>
        <taxon>Enterobacterales</taxon>
        <taxon>Erwiniaceae</taxon>
        <taxon>Buchnera</taxon>
    </lineage>
</organism>
<feature type="transmembrane region" description="Helical" evidence="7">
    <location>
        <begin position="73"/>
        <end position="93"/>
    </location>
</feature>
<comment type="subunit">
    <text evidence="7">NDH-1 is composed of 13 different subunits. Subunits NuoA, H, J, K, L, M, N constitute the membrane sector of the complex.</text>
</comment>
<keyword evidence="7" id="KW-0520">NAD</keyword>
<keyword evidence="4 7" id="KW-0472">Membrane</keyword>
<dbReference type="OrthoDB" id="9768329at2"/>
<keyword evidence="3 7" id="KW-1133">Transmembrane helix</keyword>
<dbReference type="EMBL" id="CP034891">
    <property type="protein sequence ID" value="QCI17573.1"/>
    <property type="molecule type" value="Genomic_DNA"/>
</dbReference>
<feature type="transmembrane region" description="Helical" evidence="7">
    <location>
        <begin position="12"/>
        <end position="30"/>
    </location>
</feature>